<evidence type="ECO:0000313" key="2">
    <source>
        <dbReference type="Proteomes" id="UP000077266"/>
    </source>
</evidence>
<keyword evidence="2" id="KW-1185">Reference proteome</keyword>
<protein>
    <submittedName>
        <fullName evidence="1">Uncharacterized protein</fullName>
    </submittedName>
</protein>
<dbReference type="AlphaFoldDB" id="A0A165FL52"/>
<dbReference type="EMBL" id="KV426079">
    <property type="protein sequence ID" value="KZV89174.1"/>
    <property type="molecule type" value="Genomic_DNA"/>
</dbReference>
<gene>
    <name evidence="1" type="ORF">EXIGLDRAFT_721575</name>
</gene>
<dbReference type="Proteomes" id="UP000077266">
    <property type="component" value="Unassembled WGS sequence"/>
</dbReference>
<proteinExistence type="predicted"/>
<evidence type="ECO:0000313" key="1">
    <source>
        <dbReference type="EMBL" id="KZV89174.1"/>
    </source>
</evidence>
<sequence>MTHRVDLSSSLHTPQAVTVLRDLIAFSAEITPLYIRIQGRTIIRGITYVESYYFLVA</sequence>
<name>A0A165FL52_EXIGL</name>
<organism evidence="1 2">
    <name type="scientific">Exidia glandulosa HHB12029</name>
    <dbReference type="NCBI Taxonomy" id="1314781"/>
    <lineage>
        <taxon>Eukaryota</taxon>
        <taxon>Fungi</taxon>
        <taxon>Dikarya</taxon>
        <taxon>Basidiomycota</taxon>
        <taxon>Agaricomycotina</taxon>
        <taxon>Agaricomycetes</taxon>
        <taxon>Auriculariales</taxon>
        <taxon>Exidiaceae</taxon>
        <taxon>Exidia</taxon>
    </lineage>
</organism>
<reference evidence="1 2" key="1">
    <citation type="journal article" date="2016" name="Mol. Biol. Evol.">
        <title>Comparative Genomics of Early-Diverging Mushroom-Forming Fungi Provides Insights into the Origins of Lignocellulose Decay Capabilities.</title>
        <authorList>
            <person name="Nagy L.G."/>
            <person name="Riley R."/>
            <person name="Tritt A."/>
            <person name="Adam C."/>
            <person name="Daum C."/>
            <person name="Floudas D."/>
            <person name="Sun H."/>
            <person name="Yadav J.S."/>
            <person name="Pangilinan J."/>
            <person name="Larsson K.H."/>
            <person name="Matsuura K."/>
            <person name="Barry K."/>
            <person name="Labutti K."/>
            <person name="Kuo R."/>
            <person name="Ohm R.A."/>
            <person name="Bhattacharya S.S."/>
            <person name="Shirouzu T."/>
            <person name="Yoshinaga Y."/>
            <person name="Martin F.M."/>
            <person name="Grigoriev I.V."/>
            <person name="Hibbett D.S."/>
        </authorList>
    </citation>
    <scope>NUCLEOTIDE SEQUENCE [LARGE SCALE GENOMIC DNA]</scope>
    <source>
        <strain evidence="1 2">HHB12029</strain>
    </source>
</reference>
<accession>A0A165FL52</accession>
<dbReference type="InParanoid" id="A0A165FL52"/>